<dbReference type="AlphaFoldDB" id="A0A2W1JME6"/>
<dbReference type="Proteomes" id="UP000248857">
    <property type="component" value="Unassembled WGS sequence"/>
</dbReference>
<keyword evidence="2" id="KW-0732">Signal</keyword>
<gene>
    <name evidence="10" type="primary">xcpQ_1</name>
    <name evidence="10" type="ORF">C1752_00754</name>
</gene>
<dbReference type="InterPro" id="IPR050810">
    <property type="entry name" value="Bact_Secretion_Sys_Channel"/>
</dbReference>
<dbReference type="InterPro" id="IPR005644">
    <property type="entry name" value="NolW-like"/>
</dbReference>
<organism evidence="10 11">
    <name type="scientific">Acaryochloris thomasi RCC1774</name>
    <dbReference type="NCBI Taxonomy" id="1764569"/>
    <lineage>
        <taxon>Bacteria</taxon>
        <taxon>Bacillati</taxon>
        <taxon>Cyanobacteriota</taxon>
        <taxon>Cyanophyceae</taxon>
        <taxon>Acaryochloridales</taxon>
        <taxon>Acaryochloridaceae</taxon>
        <taxon>Acaryochloris</taxon>
        <taxon>Acaryochloris thomasi</taxon>
    </lineage>
</organism>
<name>A0A2W1JME6_9CYAN</name>
<feature type="region of interest" description="Disordered" evidence="6">
    <location>
        <begin position="171"/>
        <end position="202"/>
    </location>
</feature>
<evidence type="ECO:0000259" key="9">
    <source>
        <dbReference type="Pfam" id="PF11741"/>
    </source>
</evidence>
<evidence type="ECO:0000313" key="10">
    <source>
        <dbReference type="EMBL" id="PZD74469.1"/>
    </source>
</evidence>
<dbReference type="InterPro" id="IPR004845">
    <property type="entry name" value="T2SS_GspD_CS"/>
</dbReference>
<evidence type="ECO:0000259" key="8">
    <source>
        <dbReference type="Pfam" id="PF03958"/>
    </source>
</evidence>
<feature type="compositionally biased region" description="Gly residues" evidence="6">
    <location>
        <begin position="340"/>
        <end position="353"/>
    </location>
</feature>
<protein>
    <submittedName>
        <fullName evidence="10">Type II secretion system protein D</fullName>
    </submittedName>
</protein>
<feature type="compositionally biased region" description="Low complexity" evidence="6">
    <location>
        <begin position="171"/>
        <end position="194"/>
    </location>
</feature>
<dbReference type="Pfam" id="PF03958">
    <property type="entry name" value="Secretin_N"/>
    <property type="match status" value="1"/>
</dbReference>
<dbReference type="InterPro" id="IPR004846">
    <property type="entry name" value="T2SS/T3SS_dom"/>
</dbReference>
<dbReference type="PANTHER" id="PTHR30332:SF17">
    <property type="entry name" value="TYPE IV PILIATION SYSTEM PROTEIN DR_0774-RELATED"/>
    <property type="match status" value="1"/>
</dbReference>
<feature type="domain" description="NolW-like" evidence="8">
    <location>
        <begin position="390"/>
        <end position="433"/>
    </location>
</feature>
<dbReference type="Pfam" id="PF00263">
    <property type="entry name" value="Secretin"/>
    <property type="match status" value="1"/>
</dbReference>
<dbReference type="PROSITE" id="PS00875">
    <property type="entry name" value="T2SP_D"/>
    <property type="match status" value="1"/>
</dbReference>
<reference evidence="10 11" key="1">
    <citation type="journal article" date="2018" name="Sci. Rep.">
        <title>A novel species of the marine cyanobacterium Acaryochloris with a unique pigment content and lifestyle.</title>
        <authorList>
            <person name="Partensky F."/>
            <person name="Six C."/>
            <person name="Ratin M."/>
            <person name="Garczarek L."/>
            <person name="Vaulot D."/>
            <person name="Probert I."/>
            <person name="Calteau A."/>
            <person name="Gourvil P."/>
            <person name="Marie D."/>
            <person name="Grebert T."/>
            <person name="Bouchier C."/>
            <person name="Le Panse S."/>
            <person name="Gachenot M."/>
            <person name="Rodriguez F."/>
            <person name="Garrido J.L."/>
        </authorList>
    </citation>
    <scope>NUCLEOTIDE SEQUENCE [LARGE SCALE GENOMIC DNA]</scope>
    <source>
        <strain evidence="10 11">RCC1774</strain>
    </source>
</reference>
<evidence type="ECO:0000256" key="1">
    <source>
        <dbReference type="ARBA" id="ARBA00004370"/>
    </source>
</evidence>
<evidence type="ECO:0000256" key="6">
    <source>
        <dbReference type="SAM" id="MobiDB-lite"/>
    </source>
</evidence>
<proteinExistence type="inferred from homology"/>
<dbReference type="PANTHER" id="PTHR30332">
    <property type="entry name" value="PROBABLE GENERAL SECRETION PATHWAY PROTEIN D"/>
    <property type="match status" value="1"/>
</dbReference>
<dbReference type="Gene3D" id="3.30.1370.120">
    <property type="match status" value="1"/>
</dbReference>
<dbReference type="GO" id="GO:0009306">
    <property type="term" value="P:protein secretion"/>
    <property type="evidence" value="ECO:0007669"/>
    <property type="project" value="InterPro"/>
</dbReference>
<accession>A0A2W1JME6</accession>
<evidence type="ECO:0000259" key="7">
    <source>
        <dbReference type="Pfam" id="PF00263"/>
    </source>
</evidence>
<keyword evidence="11" id="KW-1185">Reference proteome</keyword>
<comment type="subcellular location">
    <subcellularLocation>
        <location evidence="5">Cell outer membrane</location>
    </subcellularLocation>
    <subcellularLocation>
        <location evidence="1">Membrane</location>
    </subcellularLocation>
</comment>
<feature type="region of interest" description="Disordered" evidence="6">
    <location>
        <begin position="336"/>
        <end position="360"/>
    </location>
</feature>
<dbReference type="EMBL" id="PQWO01000002">
    <property type="protein sequence ID" value="PZD74469.1"/>
    <property type="molecule type" value="Genomic_DNA"/>
</dbReference>
<dbReference type="PRINTS" id="PR00811">
    <property type="entry name" value="BCTERIALGSPD"/>
</dbReference>
<evidence type="ECO:0000256" key="3">
    <source>
        <dbReference type="ARBA" id="ARBA00023136"/>
    </source>
</evidence>
<dbReference type="InterPro" id="IPR021731">
    <property type="entry name" value="AMIN_dom"/>
</dbReference>
<dbReference type="Pfam" id="PF11741">
    <property type="entry name" value="AMIN"/>
    <property type="match status" value="1"/>
</dbReference>
<keyword evidence="3" id="KW-0472">Membrane</keyword>
<keyword evidence="5" id="KW-0813">Transport</keyword>
<evidence type="ECO:0000313" key="11">
    <source>
        <dbReference type="Proteomes" id="UP000248857"/>
    </source>
</evidence>
<dbReference type="InterPro" id="IPR038591">
    <property type="entry name" value="NolW-like_sf"/>
</dbReference>
<dbReference type="Gene3D" id="2.60.40.3500">
    <property type="match status" value="1"/>
</dbReference>
<comment type="similarity">
    <text evidence="4">Belongs to the bacterial secretin family.</text>
</comment>
<feature type="domain" description="AMIN" evidence="9">
    <location>
        <begin position="64"/>
        <end position="146"/>
    </location>
</feature>
<evidence type="ECO:0000256" key="5">
    <source>
        <dbReference type="RuleBase" id="RU004004"/>
    </source>
</evidence>
<sequence length="709" mass="74289">MLVLFNAGRQNQEFLINQHSIITEQESRVNGYKGRYGAILGCTVAALGAISQPAMAAETEITGVQLNPTSGGFQLVLNTQGNQRPPVFTVNRGNSSVADINNTQLRLPEGGEFQETDSNVLPEGITGVSVRQLDSNTIRIQVDGVNAAPVADIVRRDGSKGLLVMQFEPSAAASSGATTSSQASSGSRPSSTPPFRQRASAPPIGDVAVAPVNVDPDRIELGSGRVIPKLLLRDAPVREVVTLLGRAAGVNVAFAEDGEEGAGSTVSLDIENESVDDVFNYVIRLAGLQANRVGQTVFVGTELPGAAQNRVVRNVRLNQMKATAIVETVKTLETNVTTGGDAGSSGDDGGSSSLGGTAIGRATDIDETVEGRGAKEILESYGANESGDAVTTLLRGLSAVADSRTNTVTLIGTPRQVEVATSLLTQLDVRQRQVAVKVTFIDVDLDKSKISNADISFQANDGLGIGVIDPAGGTNVGLGIELGNAVDAVTGGLGGSILGLTNNFLASIFVQIRNENAKILTNPTLLIQEGSAAQVNLTEQVFSGTVTRVSNVDRASGAGSTAESSEPNIQNAGVIMNVEVDRIDDNGFVTLSVTPEVSSVNPDNSFNDGTAVGQLLSQRRVESGKIRLRDGQTLVMAGIIQDEDRASVSKVPILGDIPLLGRLFRSSSNSRRRSELVVMVTPQILNDSDQSTYGYNFQPGPDAAEFLRR</sequence>
<dbReference type="InterPro" id="IPR001775">
    <property type="entry name" value="GspD/PilQ"/>
</dbReference>
<feature type="domain" description="Type II/III secretion system secretin-like" evidence="7">
    <location>
        <begin position="513"/>
        <end position="685"/>
    </location>
</feature>
<comment type="caution">
    <text evidence="10">The sequence shown here is derived from an EMBL/GenBank/DDBJ whole genome shotgun (WGS) entry which is preliminary data.</text>
</comment>
<evidence type="ECO:0000256" key="2">
    <source>
        <dbReference type="ARBA" id="ARBA00022729"/>
    </source>
</evidence>
<dbReference type="GO" id="GO:0009279">
    <property type="term" value="C:cell outer membrane"/>
    <property type="evidence" value="ECO:0007669"/>
    <property type="project" value="UniProtKB-SubCell"/>
</dbReference>
<evidence type="ECO:0000256" key="4">
    <source>
        <dbReference type="RuleBase" id="RU004003"/>
    </source>
</evidence>
<dbReference type="GO" id="GO:0015627">
    <property type="term" value="C:type II protein secretion system complex"/>
    <property type="evidence" value="ECO:0007669"/>
    <property type="project" value="TreeGrafter"/>
</dbReference>